<keyword evidence="3" id="KW-0540">Nuclease</keyword>
<keyword evidence="2" id="KW-1277">Toxin-antitoxin system</keyword>
<keyword evidence="3 4" id="KW-0378">Hydrolase</keyword>
<dbReference type="InterPro" id="IPR011067">
    <property type="entry name" value="Plasmid_toxin/cell-grow_inhib"/>
</dbReference>
<dbReference type="PANTHER" id="PTHR33988">
    <property type="entry name" value="ENDORIBONUCLEASE MAZF-RELATED"/>
    <property type="match status" value="1"/>
</dbReference>
<comment type="caution">
    <text evidence="4">The sequence shown here is derived from an EMBL/GenBank/DDBJ whole genome shotgun (WGS) entry which is preliminary data.</text>
</comment>
<sequence>MGRTGLIWRGEVYHVDLGQPIGHEPAFRRPAVVVSVDILNNGPGGLVVVVPITTAGYGLRSHVELEPASSGLGHTSYARCDQLRVVSVERLSSRQGMISPEQMQAIDQALRFVLDL</sequence>
<name>A0A7Z7IH87_9MYCO</name>
<proteinExistence type="inferred from homology"/>
<dbReference type="Proteomes" id="UP000554965">
    <property type="component" value="Unassembled WGS sequence"/>
</dbReference>
<evidence type="ECO:0000256" key="3">
    <source>
        <dbReference type="PIRNR" id="PIRNR033490"/>
    </source>
</evidence>
<accession>A0A7Z7IH87</accession>
<reference evidence="4 5" key="1">
    <citation type="submission" date="2017-10" db="EMBL/GenBank/DDBJ databases">
        <authorList>
            <consortium name="Urmite Genomes"/>
        </authorList>
    </citation>
    <scope>NUCLEOTIDE SEQUENCE [LARGE SCALE GENOMIC DNA]</scope>
    <source>
        <strain evidence="4 5">FB-527</strain>
    </source>
</reference>
<dbReference type="AlphaFoldDB" id="A0A7Z7IH87"/>
<keyword evidence="5" id="KW-1185">Reference proteome</keyword>
<dbReference type="GO" id="GO:0016075">
    <property type="term" value="P:rRNA catabolic process"/>
    <property type="evidence" value="ECO:0007669"/>
    <property type="project" value="TreeGrafter"/>
</dbReference>
<dbReference type="RefSeq" id="WP_224770439.1">
    <property type="nucleotide sequence ID" value="NZ_OCTY01000002.1"/>
</dbReference>
<comment type="similarity">
    <text evidence="1 3">Belongs to the PemK/MazF family.</text>
</comment>
<evidence type="ECO:0000313" key="4">
    <source>
        <dbReference type="EMBL" id="SOJ52500.1"/>
    </source>
</evidence>
<organism evidence="4 5">
    <name type="scientific">Mycobacterium simulans</name>
    <dbReference type="NCBI Taxonomy" id="627089"/>
    <lineage>
        <taxon>Bacteria</taxon>
        <taxon>Bacillati</taxon>
        <taxon>Actinomycetota</taxon>
        <taxon>Actinomycetes</taxon>
        <taxon>Mycobacteriales</taxon>
        <taxon>Mycobacteriaceae</taxon>
        <taxon>Mycobacterium</taxon>
    </lineage>
</organism>
<dbReference type="GO" id="GO:0003677">
    <property type="term" value="F:DNA binding"/>
    <property type="evidence" value="ECO:0007669"/>
    <property type="project" value="InterPro"/>
</dbReference>
<dbReference type="SUPFAM" id="SSF50118">
    <property type="entry name" value="Cell growth inhibitor/plasmid maintenance toxic component"/>
    <property type="match status" value="1"/>
</dbReference>
<gene>
    <name evidence="4" type="primary">mazF9_1</name>
    <name evidence="4" type="ORF">MSIMFB_00016</name>
</gene>
<dbReference type="Pfam" id="PF02452">
    <property type="entry name" value="PemK_toxin"/>
    <property type="match status" value="1"/>
</dbReference>
<dbReference type="EC" id="3.1.-.-" evidence="3"/>
<evidence type="ECO:0000256" key="1">
    <source>
        <dbReference type="ARBA" id="ARBA00007521"/>
    </source>
</evidence>
<dbReference type="Gene3D" id="2.30.30.110">
    <property type="match status" value="1"/>
</dbReference>
<dbReference type="GO" id="GO:0004521">
    <property type="term" value="F:RNA endonuclease activity"/>
    <property type="evidence" value="ECO:0007669"/>
    <property type="project" value="TreeGrafter"/>
</dbReference>
<dbReference type="GO" id="GO:0016787">
    <property type="term" value="F:hydrolase activity"/>
    <property type="evidence" value="ECO:0007669"/>
    <property type="project" value="UniProtKB-KW"/>
</dbReference>
<evidence type="ECO:0000313" key="5">
    <source>
        <dbReference type="Proteomes" id="UP000554965"/>
    </source>
</evidence>
<dbReference type="GO" id="GO:0006402">
    <property type="term" value="P:mRNA catabolic process"/>
    <property type="evidence" value="ECO:0007669"/>
    <property type="project" value="TreeGrafter"/>
</dbReference>
<comment type="function">
    <text evidence="3">Toxic component of a type II toxin-antitoxin (TA) system.</text>
</comment>
<dbReference type="PANTHER" id="PTHR33988:SF2">
    <property type="entry name" value="ENDORIBONUCLEASE MAZF"/>
    <property type="match status" value="1"/>
</dbReference>
<keyword evidence="3" id="KW-0255">Endonuclease</keyword>
<evidence type="ECO:0000256" key="2">
    <source>
        <dbReference type="ARBA" id="ARBA00022649"/>
    </source>
</evidence>
<dbReference type="EMBL" id="OCTY01000002">
    <property type="protein sequence ID" value="SOJ52500.1"/>
    <property type="molecule type" value="Genomic_DNA"/>
</dbReference>
<dbReference type="PIRSF" id="PIRSF033490">
    <property type="entry name" value="MazF"/>
    <property type="match status" value="1"/>
</dbReference>
<dbReference type="InterPro" id="IPR003477">
    <property type="entry name" value="PemK-like"/>
</dbReference>
<protein>
    <recommendedName>
        <fullName evidence="3">mRNA interferase</fullName>
        <ecNumber evidence="3">3.1.-.-</ecNumber>
    </recommendedName>
</protein>